<protein>
    <recommendedName>
        <fullName evidence="2">superoxide dismutase</fullName>
        <ecNumber evidence="2">1.15.1.1</ecNumber>
    </recommendedName>
</protein>
<dbReference type="SUPFAM" id="SSF46609">
    <property type="entry name" value="Fe,Mn superoxide dismutase (SOD), N-terminal domain"/>
    <property type="match status" value="1"/>
</dbReference>
<comment type="similarity">
    <text evidence="1">Belongs to the iron/manganese superoxide dismutase family.</text>
</comment>
<reference evidence="8" key="1">
    <citation type="submission" date="2017-09" db="EMBL/GenBank/DDBJ databases">
        <title>Depth-based differentiation of microbial function through sediment-hosted aquifers and enrichment of novel symbionts in the deep terrestrial subsurface.</title>
        <authorList>
            <person name="Probst A.J."/>
            <person name="Ladd B."/>
            <person name="Jarett J.K."/>
            <person name="Geller-Mcgrath D.E."/>
            <person name="Sieber C.M.K."/>
            <person name="Emerson J.B."/>
            <person name="Anantharaman K."/>
            <person name="Thomas B.C."/>
            <person name="Malmstrom R."/>
            <person name="Stieglmeier M."/>
            <person name="Klingl A."/>
            <person name="Woyke T."/>
            <person name="Ryan C.M."/>
            <person name="Banfield J.F."/>
        </authorList>
    </citation>
    <scope>NUCLEOTIDE SEQUENCE [LARGE SCALE GENOMIC DNA]</scope>
</reference>
<evidence type="ECO:0000313" key="7">
    <source>
        <dbReference type="EMBL" id="PIR88659.1"/>
    </source>
</evidence>
<dbReference type="GO" id="GO:0046872">
    <property type="term" value="F:metal ion binding"/>
    <property type="evidence" value="ECO:0007669"/>
    <property type="project" value="UniProtKB-KW"/>
</dbReference>
<dbReference type="InterPro" id="IPR036324">
    <property type="entry name" value="Mn/Fe_SOD_N_sf"/>
</dbReference>
<accession>A0A2H0UQE8</accession>
<dbReference type="InterPro" id="IPR036314">
    <property type="entry name" value="SOD_C_sf"/>
</dbReference>
<dbReference type="EMBL" id="PFBB01000012">
    <property type="protein sequence ID" value="PIR88659.1"/>
    <property type="molecule type" value="Genomic_DNA"/>
</dbReference>
<evidence type="ECO:0000256" key="1">
    <source>
        <dbReference type="ARBA" id="ARBA00008714"/>
    </source>
</evidence>
<evidence type="ECO:0000256" key="5">
    <source>
        <dbReference type="PIRSR" id="PIRSR000349-1"/>
    </source>
</evidence>
<dbReference type="AlphaFoldDB" id="A0A2H0UQE8"/>
<feature type="domain" description="Manganese/iron superoxide dismutase C-terminal" evidence="6">
    <location>
        <begin position="93"/>
        <end position="191"/>
    </location>
</feature>
<name>A0A2H0UQE8_9BACT</name>
<evidence type="ECO:0000256" key="4">
    <source>
        <dbReference type="ARBA" id="ARBA00023002"/>
    </source>
</evidence>
<evidence type="ECO:0000256" key="3">
    <source>
        <dbReference type="ARBA" id="ARBA00022723"/>
    </source>
</evidence>
<dbReference type="Pfam" id="PF02777">
    <property type="entry name" value="Sod_Fe_C"/>
    <property type="match status" value="1"/>
</dbReference>
<feature type="binding site" evidence="5">
    <location>
        <position position="163"/>
    </location>
    <ligand>
        <name>Mn(2+)</name>
        <dbReference type="ChEBI" id="CHEBI:29035"/>
    </ligand>
</feature>
<evidence type="ECO:0000256" key="2">
    <source>
        <dbReference type="ARBA" id="ARBA00012682"/>
    </source>
</evidence>
<dbReference type="Proteomes" id="UP000229615">
    <property type="component" value="Unassembled WGS sequence"/>
</dbReference>
<keyword evidence="4" id="KW-0560">Oxidoreductase</keyword>
<organism evidence="7 8">
    <name type="scientific">Candidatus Harrisonbacteria bacterium CG10_big_fil_rev_8_21_14_0_10_44_23</name>
    <dbReference type="NCBI Taxonomy" id="1974585"/>
    <lineage>
        <taxon>Bacteria</taxon>
        <taxon>Candidatus Harrisoniibacteriota</taxon>
    </lineage>
</organism>
<gene>
    <name evidence="7" type="ORF">COU09_01035</name>
</gene>
<keyword evidence="3 5" id="KW-0479">Metal-binding</keyword>
<feature type="binding site" evidence="5">
    <location>
        <position position="79"/>
    </location>
    <ligand>
        <name>Mn(2+)</name>
        <dbReference type="ChEBI" id="CHEBI:29035"/>
    </ligand>
</feature>
<evidence type="ECO:0000313" key="8">
    <source>
        <dbReference type="Proteomes" id="UP000229615"/>
    </source>
</evidence>
<evidence type="ECO:0000259" key="6">
    <source>
        <dbReference type="Pfam" id="PF02777"/>
    </source>
</evidence>
<feature type="binding site" evidence="5">
    <location>
        <position position="159"/>
    </location>
    <ligand>
        <name>Mn(2+)</name>
        <dbReference type="ChEBI" id="CHEBI:29035"/>
    </ligand>
</feature>
<dbReference type="InterPro" id="IPR001189">
    <property type="entry name" value="Mn/Fe_SOD"/>
</dbReference>
<sequence length="206" mass="23659">MKNRKDYQSIEFNFEGGVDGMSEKMLTDHLALYDGYVKKSNEIQTKTDQADKSSANQSYSEFGELKRQETFSVNGMKLHELYFSQIDGDGEPKGIFKEMIEKDFGSVEEWKAEMVATGVASRGWAVCAYDFKDDRLHIYGQDAHNIGAVWGCAPLVALDVYEHAYFIDYGKTRGEYIEAFFKNLNWDFVSKMIEKWGIDKMHRGSE</sequence>
<proteinExistence type="inferred from homology"/>
<dbReference type="PIRSF" id="PIRSF000349">
    <property type="entry name" value="SODismutase"/>
    <property type="match status" value="1"/>
</dbReference>
<dbReference type="EC" id="1.15.1.1" evidence="2"/>
<comment type="caution">
    <text evidence="7">The sequence shown here is derived from an EMBL/GenBank/DDBJ whole genome shotgun (WGS) entry which is preliminary data.</text>
</comment>
<dbReference type="GO" id="GO:0004784">
    <property type="term" value="F:superoxide dismutase activity"/>
    <property type="evidence" value="ECO:0007669"/>
    <property type="project" value="UniProtKB-EC"/>
</dbReference>
<dbReference type="PANTHER" id="PTHR11404:SF6">
    <property type="entry name" value="SUPEROXIDE DISMUTASE [MN], MITOCHONDRIAL"/>
    <property type="match status" value="1"/>
</dbReference>
<dbReference type="InterPro" id="IPR019832">
    <property type="entry name" value="Mn/Fe_SOD_C"/>
</dbReference>
<dbReference type="InterPro" id="IPR050265">
    <property type="entry name" value="Fe/Mn_Superoxide_Dismutase"/>
</dbReference>
<dbReference type="PANTHER" id="PTHR11404">
    <property type="entry name" value="SUPEROXIDE DISMUTASE 2"/>
    <property type="match status" value="1"/>
</dbReference>
<dbReference type="SUPFAM" id="SSF54719">
    <property type="entry name" value="Fe,Mn superoxide dismutase (SOD), C-terminal domain"/>
    <property type="match status" value="1"/>
</dbReference>
<dbReference type="Gene3D" id="3.55.40.20">
    <property type="entry name" value="Iron/manganese superoxide dismutase, C-terminal domain"/>
    <property type="match status" value="1"/>
</dbReference>